<dbReference type="GO" id="GO:0046872">
    <property type="term" value="F:metal ion binding"/>
    <property type="evidence" value="ECO:0007669"/>
    <property type="project" value="UniProtKB-KW"/>
</dbReference>
<gene>
    <name evidence="9" type="ORF">ENK44_10580</name>
</gene>
<protein>
    <submittedName>
        <fullName evidence="9">Plastoquinol--plastocyanin reductase</fullName>
    </submittedName>
</protein>
<evidence type="ECO:0000256" key="4">
    <source>
        <dbReference type="ARBA" id="ARBA00023014"/>
    </source>
</evidence>
<dbReference type="Proteomes" id="UP000885779">
    <property type="component" value="Unassembled WGS sequence"/>
</dbReference>
<evidence type="ECO:0000259" key="8">
    <source>
        <dbReference type="PROSITE" id="PS51296"/>
    </source>
</evidence>
<keyword evidence="2" id="KW-0479">Metal-binding</keyword>
<feature type="domain" description="Rieske" evidence="8">
    <location>
        <begin position="57"/>
        <end position="151"/>
    </location>
</feature>
<organism evidence="9">
    <name type="scientific">Caldithrix abyssi</name>
    <dbReference type="NCBI Taxonomy" id="187145"/>
    <lineage>
        <taxon>Bacteria</taxon>
        <taxon>Pseudomonadati</taxon>
        <taxon>Calditrichota</taxon>
        <taxon>Calditrichia</taxon>
        <taxon>Calditrichales</taxon>
        <taxon>Calditrichaceae</taxon>
        <taxon>Caldithrix</taxon>
    </lineage>
</organism>
<dbReference type="SUPFAM" id="SSF50022">
    <property type="entry name" value="ISP domain"/>
    <property type="match status" value="1"/>
</dbReference>
<dbReference type="PRINTS" id="PR00162">
    <property type="entry name" value="RIESKE"/>
</dbReference>
<dbReference type="Pfam" id="PF00355">
    <property type="entry name" value="Rieske"/>
    <property type="match status" value="1"/>
</dbReference>
<dbReference type="InterPro" id="IPR017941">
    <property type="entry name" value="Rieske_2Fe-2S"/>
</dbReference>
<dbReference type="PANTHER" id="PTHR10134">
    <property type="entry name" value="CYTOCHROME B-C1 COMPLEX SUBUNIT RIESKE, MITOCHONDRIAL"/>
    <property type="match status" value="1"/>
</dbReference>
<sequence>MKDSKKEQAPAETKTRRSFLDILIGSSLFALIASVFYPVGKYLIPPRQSGEATPKSVLAGMIDDLKPNSGKIIKFGRKPVILIRLDNGELRAFSAICTHLDCIVQYRSDFKHIWCACHNGHYNLKGINIAGPPPRPLTPFNVNVKDGKVFVSKET</sequence>
<proteinExistence type="predicted"/>
<keyword evidence="7" id="KW-0472">Membrane</keyword>
<reference evidence="9" key="1">
    <citation type="journal article" date="2020" name="mSystems">
        <title>Genome- and Community-Level Interaction Insights into Carbon Utilization and Element Cycling Functions of Hydrothermarchaeota in Hydrothermal Sediment.</title>
        <authorList>
            <person name="Zhou Z."/>
            <person name="Liu Y."/>
            <person name="Xu W."/>
            <person name="Pan J."/>
            <person name="Luo Z.H."/>
            <person name="Li M."/>
        </authorList>
    </citation>
    <scope>NUCLEOTIDE SEQUENCE [LARGE SCALE GENOMIC DNA]</scope>
    <source>
        <strain evidence="9">HyVt-577</strain>
    </source>
</reference>
<dbReference type="InterPro" id="IPR036922">
    <property type="entry name" value="Rieske_2Fe-2S_sf"/>
</dbReference>
<evidence type="ECO:0000256" key="5">
    <source>
        <dbReference type="ARBA" id="ARBA00023157"/>
    </source>
</evidence>
<keyword evidence="7" id="KW-1133">Transmembrane helix</keyword>
<feature type="transmembrane region" description="Helical" evidence="7">
    <location>
        <begin position="20"/>
        <end position="39"/>
    </location>
</feature>
<comment type="cofactor">
    <cofactor evidence="6">
        <name>[2Fe-2S] cluster</name>
        <dbReference type="ChEBI" id="CHEBI:190135"/>
    </cofactor>
</comment>
<evidence type="ECO:0000313" key="9">
    <source>
        <dbReference type="EMBL" id="HGY56140.1"/>
    </source>
</evidence>
<dbReference type="AlphaFoldDB" id="A0A7V4U183"/>
<keyword evidence="3" id="KW-0408">Iron</keyword>
<dbReference type="GO" id="GO:0051537">
    <property type="term" value="F:2 iron, 2 sulfur cluster binding"/>
    <property type="evidence" value="ECO:0007669"/>
    <property type="project" value="UniProtKB-KW"/>
</dbReference>
<evidence type="ECO:0000256" key="2">
    <source>
        <dbReference type="ARBA" id="ARBA00022723"/>
    </source>
</evidence>
<dbReference type="Gene3D" id="1.20.5.700">
    <property type="entry name" value="Single helix bin"/>
    <property type="match status" value="1"/>
</dbReference>
<comment type="caution">
    <text evidence="9">The sequence shown here is derived from an EMBL/GenBank/DDBJ whole genome shotgun (WGS) entry which is preliminary data.</text>
</comment>
<name>A0A7V4U183_CALAY</name>
<accession>A0A7V4U183</accession>
<dbReference type="Gene3D" id="2.102.10.10">
    <property type="entry name" value="Rieske [2Fe-2S] iron-sulphur domain"/>
    <property type="match status" value="1"/>
</dbReference>
<dbReference type="InterPro" id="IPR005805">
    <property type="entry name" value="Rieske_Fe-S_prot_C"/>
</dbReference>
<evidence type="ECO:0000256" key="1">
    <source>
        <dbReference type="ARBA" id="ARBA00022714"/>
    </source>
</evidence>
<keyword evidence="4" id="KW-0411">Iron-sulfur</keyword>
<evidence type="ECO:0000256" key="6">
    <source>
        <dbReference type="ARBA" id="ARBA00034078"/>
    </source>
</evidence>
<dbReference type="CDD" id="cd03467">
    <property type="entry name" value="Rieske"/>
    <property type="match status" value="1"/>
</dbReference>
<keyword evidence="1" id="KW-0001">2Fe-2S</keyword>
<keyword evidence="5" id="KW-1015">Disulfide bond</keyword>
<evidence type="ECO:0000256" key="3">
    <source>
        <dbReference type="ARBA" id="ARBA00023004"/>
    </source>
</evidence>
<dbReference type="EMBL" id="DRQG01000098">
    <property type="protein sequence ID" value="HGY56140.1"/>
    <property type="molecule type" value="Genomic_DNA"/>
</dbReference>
<dbReference type="GO" id="GO:0016020">
    <property type="term" value="C:membrane"/>
    <property type="evidence" value="ECO:0007669"/>
    <property type="project" value="InterPro"/>
</dbReference>
<evidence type="ECO:0000256" key="7">
    <source>
        <dbReference type="SAM" id="Phobius"/>
    </source>
</evidence>
<dbReference type="PROSITE" id="PS51296">
    <property type="entry name" value="RIESKE"/>
    <property type="match status" value="1"/>
</dbReference>
<dbReference type="InterPro" id="IPR014349">
    <property type="entry name" value="Rieske_Fe-S_prot"/>
</dbReference>
<keyword evidence="7" id="KW-0812">Transmembrane</keyword>